<dbReference type="RefSeq" id="WP_251779818.1">
    <property type="nucleotide sequence ID" value="NZ_JAMKFE010000011.1"/>
</dbReference>
<evidence type="ECO:0000256" key="1">
    <source>
        <dbReference type="ARBA" id="ARBA00022676"/>
    </source>
</evidence>
<keyword evidence="1" id="KW-0328">Glycosyltransferase</keyword>
<reference evidence="5" key="1">
    <citation type="submission" date="2022-05" db="EMBL/GenBank/DDBJ databases">
        <title>Schlegelella sp. nov., isolated from mangrove soil.</title>
        <authorList>
            <person name="Liu Y."/>
            <person name="Ge X."/>
            <person name="Liu W."/>
        </authorList>
    </citation>
    <scope>NUCLEOTIDE SEQUENCE</scope>
    <source>
        <strain evidence="5">S2-27</strain>
    </source>
</reference>
<accession>A0ABT0YSS0</accession>
<keyword evidence="2" id="KW-0808">Transferase</keyword>
<dbReference type="Pfam" id="PF13439">
    <property type="entry name" value="Glyco_transf_4"/>
    <property type="match status" value="1"/>
</dbReference>
<dbReference type="Pfam" id="PF00534">
    <property type="entry name" value="Glycos_transf_1"/>
    <property type="match status" value="1"/>
</dbReference>
<name>A0ABT0YSS0_9BURK</name>
<dbReference type="Proteomes" id="UP001165541">
    <property type="component" value="Unassembled WGS sequence"/>
</dbReference>
<evidence type="ECO:0000259" key="4">
    <source>
        <dbReference type="Pfam" id="PF13439"/>
    </source>
</evidence>
<comment type="caution">
    <text evidence="5">The sequence shown here is derived from an EMBL/GenBank/DDBJ whole genome shotgun (WGS) entry which is preliminary data.</text>
</comment>
<keyword evidence="6" id="KW-1185">Reference proteome</keyword>
<dbReference type="CDD" id="cd03801">
    <property type="entry name" value="GT4_PimA-like"/>
    <property type="match status" value="1"/>
</dbReference>
<evidence type="ECO:0000256" key="2">
    <source>
        <dbReference type="ARBA" id="ARBA00022679"/>
    </source>
</evidence>
<dbReference type="SUPFAM" id="SSF53756">
    <property type="entry name" value="UDP-Glycosyltransferase/glycogen phosphorylase"/>
    <property type="match status" value="1"/>
</dbReference>
<dbReference type="EMBL" id="JAMKFE010000011">
    <property type="protein sequence ID" value="MCM5681332.1"/>
    <property type="molecule type" value="Genomic_DNA"/>
</dbReference>
<dbReference type="Gene3D" id="3.40.50.2000">
    <property type="entry name" value="Glycogen Phosphorylase B"/>
    <property type="match status" value="2"/>
</dbReference>
<organism evidence="5 6">
    <name type="scientific">Caldimonas mangrovi</name>
    <dbReference type="NCBI Taxonomy" id="2944811"/>
    <lineage>
        <taxon>Bacteria</taxon>
        <taxon>Pseudomonadati</taxon>
        <taxon>Pseudomonadota</taxon>
        <taxon>Betaproteobacteria</taxon>
        <taxon>Burkholderiales</taxon>
        <taxon>Sphaerotilaceae</taxon>
        <taxon>Caldimonas</taxon>
    </lineage>
</organism>
<dbReference type="InterPro" id="IPR001296">
    <property type="entry name" value="Glyco_trans_1"/>
</dbReference>
<feature type="domain" description="Glycosyl transferase family 1" evidence="3">
    <location>
        <begin position="199"/>
        <end position="364"/>
    </location>
</feature>
<dbReference type="PANTHER" id="PTHR12526">
    <property type="entry name" value="GLYCOSYLTRANSFERASE"/>
    <property type="match status" value="1"/>
</dbReference>
<dbReference type="PANTHER" id="PTHR12526:SF510">
    <property type="entry name" value="D-INOSITOL 3-PHOSPHATE GLYCOSYLTRANSFERASE"/>
    <property type="match status" value="1"/>
</dbReference>
<proteinExistence type="predicted"/>
<evidence type="ECO:0000313" key="6">
    <source>
        <dbReference type="Proteomes" id="UP001165541"/>
    </source>
</evidence>
<protein>
    <submittedName>
        <fullName evidence="5">Glycosyltransferase family 4 protein</fullName>
    </submittedName>
</protein>
<dbReference type="InterPro" id="IPR028098">
    <property type="entry name" value="Glyco_trans_4-like_N"/>
</dbReference>
<evidence type="ECO:0000259" key="3">
    <source>
        <dbReference type="Pfam" id="PF00534"/>
    </source>
</evidence>
<feature type="domain" description="Glycosyltransferase subfamily 4-like N-terminal" evidence="4">
    <location>
        <begin position="31"/>
        <end position="186"/>
    </location>
</feature>
<gene>
    <name evidence="5" type="ORF">M8A51_17535</name>
</gene>
<sequence length="406" mass="44777">MSTPPRLVVIDQSPTSRSPAGSCVLAQIQGLMPDHHVTVFADQWESPPNEHLVWKRVAVPRKPLLLRYVAFQALVRLRVLAWRLAGGRSVLVQATQGQFVGADIVYAHFCHRAYLQDAWKKSGVTGPRRWARWLNHRFNAYTEARAVMRASRVVVPSLGLARELAACYPGSEAKLATIPNPVDVDRFGRPQDFDRRPVRAELGLRNDSFVFAFIALGDFSRKGLGLVIEALAALPQPLGERAEVLVVGGQAGEIDEFRQLARRHLVEDKIRFAGLQSDVRPHLWCADAFVFPSTYETFSLVIHQAAAAGLPLVVSRGLYGVEDLVHDGVNGWAVERDAASIRVAMETMLQLPEDELRRMAAAAQRAVQRCHPSVFVDSWRRLYADMLGTGSGDAMPATPAAGGGRL</sequence>
<evidence type="ECO:0000313" key="5">
    <source>
        <dbReference type="EMBL" id="MCM5681332.1"/>
    </source>
</evidence>